<accession>A0A2K9EHJ1</accession>
<gene>
    <name evidence="2" type="ORF">CUV01_14640</name>
</gene>
<protein>
    <submittedName>
        <fullName evidence="2">DUF1467 domain-containing protein</fullName>
    </submittedName>
</protein>
<dbReference type="KEGG" id="paro:CUV01_14640"/>
<dbReference type="RefSeq" id="WP_101461120.1">
    <property type="nucleotide sequence ID" value="NZ_CP025408.1"/>
</dbReference>
<dbReference type="EMBL" id="CP025408">
    <property type="protein sequence ID" value="AUH34458.1"/>
    <property type="molecule type" value="Genomic_DNA"/>
</dbReference>
<name>A0A2K9EHJ1_9RHOB</name>
<evidence type="ECO:0000313" key="3">
    <source>
        <dbReference type="Proteomes" id="UP000233742"/>
    </source>
</evidence>
<evidence type="ECO:0000313" key="2">
    <source>
        <dbReference type="EMBL" id="AUH34458.1"/>
    </source>
</evidence>
<keyword evidence="1" id="KW-0812">Transmembrane</keyword>
<keyword evidence="1" id="KW-0472">Membrane</keyword>
<feature type="transmembrane region" description="Helical" evidence="1">
    <location>
        <begin position="54"/>
        <end position="76"/>
    </location>
</feature>
<keyword evidence="1" id="KW-1133">Transmembrane helix</keyword>
<dbReference type="AlphaFoldDB" id="A0A2K9EHJ1"/>
<reference evidence="2 3" key="1">
    <citation type="submission" date="2017-12" db="EMBL/GenBank/DDBJ databases">
        <authorList>
            <person name="Hurst M.R.H."/>
        </authorList>
    </citation>
    <scope>NUCLEOTIDE SEQUENCE [LARGE SCALE GENOMIC DNA]</scope>
    <source>
        <strain evidence="2 3">BM15</strain>
    </source>
</reference>
<dbReference type="Pfam" id="PF07330">
    <property type="entry name" value="DUF1467"/>
    <property type="match status" value="1"/>
</dbReference>
<dbReference type="InterPro" id="IPR009935">
    <property type="entry name" value="DUF1467"/>
</dbReference>
<sequence length="96" mass="10372">MNLTGGVVLYAVLWFLVLFIILPIGARSQADAGKVVPGTHASAPDNPQLKRKALWTTLIAAVIWGFCAWIILGGVITREDMEALGRWSTEHIGTGE</sequence>
<dbReference type="Proteomes" id="UP000233742">
    <property type="component" value="Chromosome"/>
</dbReference>
<evidence type="ECO:0000256" key="1">
    <source>
        <dbReference type="SAM" id="Phobius"/>
    </source>
</evidence>
<proteinExistence type="predicted"/>
<organism evidence="2 3">
    <name type="scientific">Paracoccus tegillarcae</name>
    <dbReference type="NCBI Taxonomy" id="1529068"/>
    <lineage>
        <taxon>Bacteria</taxon>
        <taxon>Pseudomonadati</taxon>
        <taxon>Pseudomonadota</taxon>
        <taxon>Alphaproteobacteria</taxon>
        <taxon>Rhodobacterales</taxon>
        <taxon>Paracoccaceae</taxon>
        <taxon>Paracoccus</taxon>
    </lineage>
</organism>
<dbReference type="OrthoDB" id="9804637at2"/>
<keyword evidence="3" id="KW-1185">Reference proteome</keyword>